<reference evidence="3" key="1">
    <citation type="journal article" date="2013" name="BMC Microbiol.">
        <title>Taxonomy and evolution of bacteriochlorophyll a-containing members of the OM60/NOR5 clade of marine gammaproteobacteria: description of Luminiphilus syltensis gen. nov., sp. nov., reclassification of Haliea rubra as Pseudohaliea rubra gen. nov., comb. nov., and emendation of Chromatocurvus halotolerans.</title>
        <authorList>
            <person name="Spring S."/>
            <person name="Riedel T."/>
            <person name="Sproer C."/>
            <person name="Yan S."/>
            <person name="Harder J."/>
            <person name="Fuchs B.M."/>
        </authorList>
    </citation>
    <scope>NUCLEOTIDE SEQUENCE [LARGE SCALE GENOMIC DNA]</scope>
    <source>
        <strain evidence="3">NOR51-B</strain>
    </source>
</reference>
<name>B8KT56_9GAMM</name>
<dbReference type="HOGENOM" id="CLU_2683458_0_0_6"/>
<keyword evidence="3" id="KW-1185">Reference proteome</keyword>
<organism evidence="2 3">
    <name type="scientific">Luminiphilus syltensis NOR5-1B</name>
    <dbReference type="NCBI Taxonomy" id="565045"/>
    <lineage>
        <taxon>Bacteria</taxon>
        <taxon>Pseudomonadati</taxon>
        <taxon>Pseudomonadota</taxon>
        <taxon>Gammaproteobacteria</taxon>
        <taxon>Cellvibrionales</taxon>
        <taxon>Halieaceae</taxon>
        <taxon>Luminiphilus</taxon>
    </lineage>
</organism>
<evidence type="ECO:0000313" key="3">
    <source>
        <dbReference type="Proteomes" id="UP000004699"/>
    </source>
</evidence>
<evidence type="ECO:0000256" key="1">
    <source>
        <dbReference type="SAM" id="MobiDB-lite"/>
    </source>
</evidence>
<sequence length="74" mass="8177">MATRLLLFKTVDQRKNASCDSQSLPPRRASLTDIPHTRSGKIAEMALRKMIAGTPHGNRDALSNTEILQQFDGV</sequence>
<dbReference type="Proteomes" id="UP000004699">
    <property type="component" value="Unassembled WGS sequence"/>
</dbReference>
<protein>
    <submittedName>
        <fullName evidence="2">Uncharacterized protein</fullName>
    </submittedName>
</protein>
<dbReference type="EMBL" id="DS999411">
    <property type="protein sequence ID" value="EED36776.1"/>
    <property type="molecule type" value="Genomic_DNA"/>
</dbReference>
<evidence type="ECO:0000313" key="2">
    <source>
        <dbReference type="EMBL" id="EED36776.1"/>
    </source>
</evidence>
<dbReference type="STRING" id="565045.NOR51B_2729"/>
<dbReference type="AlphaFoldDB" id="B8KT56"/>
<accession>B8KT56</accession>
<gene>
    <name evidence="2" type="ORF">NOR51B_2729</name>
</gene>
<feature type="region of interest" description="Disordered" evidence="1">
    <location>
        <begin position="16"/>
        <end position="35"/>
    </location>
</feature>
<proteinExistence type="predicted"/>